<evidence type="ECO:0000313" key="1">
    <source>
        <dbReference type="EMBL" id="ODP28365.1"/>
    </source>
</evidence>
<dbReference type="STRING" id="1886670.PTI45_02355"/>
<comment type="caution">
    <text evidence="1">The sequence shown here is derived from an EMBL/GenBank/DDBJ whole genome shotgun (WGS) entry which is preliminary data.</text>
</comment>
<dbReference type="InterPro" id="IPR018680">
    <property type="entry name" value="DUF2164"/>
</dbReference>
<dbReference type="Proteomes" id="UP000094578">
    <property type="component" value="Unassembled WGS sequence"/>
</dbReference>
<evidence type="ECO:0008006" key="3">
    <source>
        <dbReference type="Google" id="ProtNLM"/>
    </source>
</evidence>
<dbReference type="RefSeq" id="WP_069327766.1">
    <property type="nucleotide sequence ID" value="NZ_MDER01000039.1"/>
</dbReference>
<dbReference type="Pfam" id="PF09932">
    <property type="entry name" value="DUF2164"/>
    <property type="match status" value="1"/>
</dbReference>
<gene>
    <name evidence="1" type="ORF">PTI45_02355</name>
</gene>
<organism evidence="1 2">
    <name type="scientific">Paenibacillus nuruki</name>
    <dbReference type="NCBI Taxonomy" id="1886670"/>
    <lineage>
        <taxon>Bacteria</taxon>
        <taxon>Bacillati</taxon>
        <taxon>Bacillota</taxon>
        <taxon>Bacilli</taxon>
        <taxon>Bacillales</taxon>
        <taxon>Paenibacillaceae</taxon>
        <taxon>Paenibacillus</taxon>
    </lineage>
</organism>
<proteinExistence type="predicted"/>
<accession>A0A1E3L5B5</accession>
<keyword evidence="2" id="KW-1185">Reference proteome</keyword>
<name>A0A1E3L5B5_9BACL</name>
<protein>
    <recommendedName>
        <fullName evidence="3">DUF2164 domain-containing protein</fullName>
    </recommendedName>
</protein>
<dbReference type="AlphaFoldDB" id="A0A1E3L5B5"/>
<evidence type="ECO:0000313" key="2">
    <source>
        <dbReference type="Proteomes" id="UP000094578"/>
    </source>
</evidence>
<dbReference type="EMBL" id="MDER01000039">
    <property type="protein sequence ID" value="ODP28365.1"/>
    <property type="molecule type" value="Genomic_DNA"/>
</dbReference>
<sequence>MKALSLPKEQREQMIAQIQHFFEVERGESIGDLAADSVLDFFLQSAGPLIYNQALADCRTTLNERMAGLEEDIYALEQHPPLRPRR</sequence>
<reference evidence="1 2" key="1">
    <citation type="submission" date="2016-08" db="EMBL/GenBank/DDBJ databases">
        <title>Genome sequencing of Paenibacillus sp. TI45-13ar, isolated from Korean traditional nuruk.</title>
        <authorList>
            <person name="Kim S.-J."/>
        </authorList>
    </citation>
    <scope>NUCLEOTIDE SEQUENCE [LARGE SCALE GENOMIC DNA]</scope>
    <source>
        <strain evidence="1 2">TI45-13ar</strain>
    </source>
</reference>